<dbReference type="InterPro" id="IPR027417">
    <property type="entry name" value="P-loop_NTPase"/>
</dbReference>
<name>A0A9X7Z788_9BACL</name>
<evidence type="ECO:0008006" key="3">
    <source>
        <dbReference type="Google" id="ProtNLM"/>
    </source>
</evidence>
<dbReference type="SUPFAM" id="SSF52540">
    <property type="entry name" value="P-loop containing nucleoside triphosphate hydrolases"/>
    <property type="match status" value="1"/>
</dbReference>
<accession>A0A9X7Z788</accession>
<dbReference type="KEGG" id="afx:JZ786_03850"/>
<dbReference type="AlphaFoldDB" id="A0A9X7Z788"/>
<dbReference type="RefSeq" id="WP_206657489.1">
    <property type="nucleotide sequence ID" value="NZ_CP071182.1"/>
</dbReference>
<reference evidence="1 2" key="1">
    <citation type="submission" date="2021-02" db="EMBL/GenBank/DDBJ databases">
        <title>Alicyclobacillus curvatus sp. nov. and Alicyclobacillus mengziensis sp. nov., two acidophilic bacteria isolated from acid mine drainage.</title>
        <authorList>
            <person name="Huang Y."/>
        </authorList>
    </citation>
    <scope>NUCLEOTIDE SEQUENCE [LARGE SCALE GENOMIC DNA]</scope>
    <source>
        <strain evidence="1 2">S30H14</strain>
    </source>
</reference>
<evidence type="ECO:0000313" key="1">
    <source>
        <dbReference type="EMBL" id="QSO48152.1"/>
    </source>
</evidence>
<sequence length="445" mass="50610">MNDTKTAICVLGMHRSGTSSITKGIHEIGAYIGAYSTLVPPDGDNPRGFWEHQKIVNLHDEALQGMGLNWATATHVSESWLNEASARHVRDQLRDVVMQEFAEQDLWVWKDPRTCLFVPMWQSILTSLNITTKYVIVIRNPLDVAQSLLRRNGFSRQKSFALWLNYTLSSLRTTHGETRVVVEYDDYMKDWESSLQQIASALNMTWPKDNDALQARMKAFINPALQHSRSNPDEAIQTIEMSLVRELYGLCRKAIQDPGLLQDDEFIATIDRMDREYKFMFAMFSSHLDGFTMECSYHGTQNGKAQVQGPIDDEFHEYIIEMPSAVGNQVSIFPTTFPGMFEISELAIQERSTDGTYDEVYTLTPAKLAQLPSTALSMRFPDGGLKFLNLSGQAQFNIPYSFTERGDYALRVVMKVYRQDHPVYVNVVRQALPVYDAQVRRGTSA</sequence>
<organism evidence="1 2">
    <name type="scientific">Alicyclobacillus mengziensis</name>
    <dbReference type="NCBI Taxonomy" id="2931921"/>
    <lineage>
        <taxon>Bacteria</taxon>
        <taxon>Bacillati</taxon>
        <taxon>Bacillota</taxon>
        <taxon>Bacilli</taxon>
        <taxon>Bacillales</taxon>
        <taxon>Alicyclobacillaceae</taxon>
        <taxon>Alicyclobacillus</taxon>
    </lineage>
</organism>
<keyword evidence="2" id="KW-1185">Reference proteome</keyword>
<proteinExistence type="predicted"/>
<evidence type="ECO:0000313" key="2">
    <source>
        <dbReference type="Proteomes" id="UP000663505"/>
    </source>
</evidence>
<dbReference type="Proteomes" id="UP000663505">
    <property type="component" value="Chromosome"/>
</dbReference>
<dbReference type="EMBL" id="CP071182">
    <property type="protein sequence ID" value="QSO48152.1"/>
    <property type="molecule type" value="Genomic_DNA"/>
</dbReference>
<gene>
    <name evidence="1" type="ORF">JZ786_03850</name>
</gene>
<protein>
    <recommendedName>
        <fullName evidence="3">Sulfotransferase family protein</fullName>
    </recommendedName>
</protein>
<dbReference type="Gene3D" id="3.40.50.300">
    <property type="entry name" value="P-loop containing nucleotide triphosphate hydrolases"/>
    <property type="match status" value="1"/>
</dbReference>